<reference evidence="1 2" key="1">
    <citation type="journal article" date="2015" name="Appl. Environ. Microbiol.">
        <title>Nanoarchaeota, Their Sulfolobales Host, and Nanoarchaeota Virus Distribution across Yellowstone National Park Hot Springs.</title>
        <authorList>
            <person name="Munson-McGee J.H."/>
            <person name="Field E.K."/>
            <person name="Bateson M."/>
            <person name="Rooney C."/>
            <person name="Stepanauskas R."/>
            <person name="Young M.J."/>
        </authorList>
    </citation>
    <scope>NUCLEOTIDE SEQUENCE [LARGE SCALE GENOMIC DNA]</scope>
    <source>
        <strain evidence="1">SCGC AC-742_N10</strain>
    </source>
</reference>
<name>A0A2T9XAV6_9CREN</name>
<dbReference type="Proteomes" id="UP000245638">
    <property type="component" value="Unassembled WGS sequence"/>
</dbReference>
<comment type="caution">
    <text evidence="1">The sequence shown here is derived from an EMBL/GenBank/DDBJ whole genome shotgun (WGS) entry which is preliminary data.</text>
</comment>
<evidence type="ECO:0000313" key="1">
    <source>
        <dbReference type="EMBL" id="PVU77234.1"/>
    </source>
</evidence>
<dbReference type="EMBL" id="QEFD01000041">
    <property type="protein sequence ID" value="PVU77234.1"/>
    <property type="molecule type" value="Genomic_DNA"/>
</dbReference>
<dbReference type="AlphaFoldDB" id="A0A2T9XAV6"/>
<evidence type="ECO:0000313" key="2">
    <source>
        <dbReference type="Proteomes" id="UP000245638"/>
    </source>
</evidence>
<accession>A0A2T9XAV6</accession>
<proteinExistence type="predicted"/>
<sequence length="76" mass="9166">MVKVRVYLGNDYAGKNLYIIRIFDGVLLLDDEKKAKEIEERKEEFLKKNIEELFDFLREPSVIKEVVEKSRKRRFS</sequence>
<gene>
    <name evidence="1" type="ORF">DDW13_01220</name>
</gene>
<protein>
    <recommendedName>
        <fullName evidence="3">VapB-type antitoxin</fullName>
    </recommendedName>
</protein>
<evidence type="ECO:0008006" key="3">
    <source>
        <dbReference type="Google" id="ProtNLM"/>
    </source>
</evidence>
<organism evidence="1 2">
    <name type="scientific">Acidianus hospitalis</name>
    <dbReference type="NCBI Taxonomy" id="563177"/>
    <lineage>
        <taxon>Archaea</taxon>
        <taxon>Thermoproteota</taxon>
        <taxon>Thermoprotei</taxon>
        <taxon>Sulfolobales</taxon>
        <taxon>Sulfolobaceae</taxon>
        <taxon>Acidianus</taxon>
    </lineage>
</organism>